<name>A0A0D2X280_CAPO3</name>
<keyword evidence="2" id="KW-0472">Membrane</keyword>
<feature type="region of interest" description="Disordered" evidence="1">
    <location>
        <begin position="618"/>
        <end position="639"/>
    </location>
</feature>
<keyword evidence="2" id="KW-0812">Transmembrane</keyword>
<dbReference type="AlphaFoldDB" id="A0A0D2X280"/>
<keyword evidence="5" id="KW-1185">Reference proteome</keyword>
<gene>
    <name evidence="4" type="ORF">CAOG_003119</name>
</gene>
<dbReference type="InParanoid" id="A0A0D2X280"/>
<dbReference type="EMBL" id="KE346363">
    <property type="protein sequence ID" value="KJE92094.1"/>
    <property type="molecule type" value="Genomic_DNA"/>
</dbReference>
<feature type="region of interest" description="Disordered" evidence="1">
    <location>
        <begin position="697"/>
        <end position="804"/>
    </location>
</feature>
<feature type="region of interest" description="Disordered" evidence="1">
    <location>
        <begin position="817"/>
        <end position="847"/>
    </location>
</feature>
<evidence type="ECO:0008006" key="6">
    <source>
        <dbReference type="Google" id="ProtNLM"/>
    </source>
</evidence>
<feature type="transmembrane region" description="Helical" evidence="2">
    <location>
        <begin position="591"/>
        <end position="614"/>
    </location>
</feature>
<evidence type="ECO:0000256" key="3">
    <source>
        <dbReference type="SAM" id="SignalP"/>
    </source>
</evidence>
<dbReference type="Proteomes" id="UP000008743">
    <property type="component" value="Unassembled WGS sequence"/>
</dbReference>
<sequence length="847" mass="83935">MAIRNAPRRQPLLRLRPAVPLLALTALFVAALLHPSNAAFPRTPTSYSSVLLWLASGQRSPNKDWTTTSPSPVFTFETEDPPSSSTFAKFQNGEYFWLSSSDSQSYLNLGGTSVPSFAFMATIQFKLSDVTQSSPFIVLGRTCFDSATLIKTKFALSLTKTDSSTYVFCVSSGDINLQVLAGVVCGQGNASPSATTTVVVGATVTSGAAVIYLNGVAAGNGNVNTPTTQSNLPVLIGGSTSCGSNTNGCDDDGCSLVSNNQEVAIGEMVVIGTAATGFDMLSYSCFAADKFDLSNACPTGCGNADVDAGETCDSGTDCRTDCKCPAGYVSDNNRGCVSLAVISASVSALSASSAAVKSSSLAAVASSSSAAAASASAVAVSTSSVIAASVSAVSAASVSAVSASAAAVISASSASAAAVISASSASAAAVISASSASAAAVISASSASAASVVSASSAAAASASSASATSVASVMSASSASAVSASRASASSASSVSRVSASSASAVSVSSASAVSASRASVSSISASSVSAVSASSMSALRESATSVIAESTSMVAASSAGVVSVSRASVSAVSVSARLAANAANSSGSAIGPIIGAVLGVLLVAAIIAAILIRRRRTQRKQSPPSEPVVASSTNPLYLNHSNSSSDVYDHVGAHESLYADAAAPRPLKTDYYGSPQDAESASDDLYAAPDAKAGYAAPAGKSGSASTKPGPMYSSPEDSRPSTSDDLYAAPDAKDYAAPSSKSGYASAKPPTSMYSSPDDTRNPELYSDPAEQSYDAPTSSFGSSGEAVYAKVNKPPKPPLSAAQVEGLYAQVNKPRSTPAASNPAIEDLYAKVNKPPKPPKSSA</sequence>
<protein>
    <recommendedName>
        <fullName evidence="6">EGF-like domain-containing protein</fullName>
    </recommendedName>
</protein>
<keyword evidence="3" id="KW-0732">Signal</keyword>
<feature type="chain" id="PRO_5002255435" description="EGF-like domain-containing protein" evidence="3">
    <location>
        <begin position="39"/>
        <end position="847"/>
    </location>
</feature>
<evidence type="ECO:0000313" key="4">
    <source>
        <dbReference type="EMBL" id="KJE92094.1"/>
    </source>
</evidence>
<dbReference type="RefSeq" id="XP_004363958.1">
    <property type="nucleotide sequence ID" value="XM_004363901.2"/>
</dbReference>
<feature type="signal peptide" evidence="3">
    <location>
        <begin position="1"/>
        <end position="38"/>
    </location>
</feature>
<evidence type="ECO:0000256" key="2">
    <source>
        <dbReference type="SAM" id="Phobius"/>
    </source>
</evidence>
<proteinExistence type="predicted"/>
<feature type="compositionally biased region" description="Low complexity" evidence="1">
    <location>
        <begin position="727"/>
        <end position="741"/>
    </location>
</feature>
<accession>A0A0D2X280</accession>
<reference evidence="5" key="1">
    <citation type="submission" date="2011-02" db="EMBL/GenBank/DDBJ databases">
        <title>The Genome Sequence of Capsaspora owczarzaki ATCC 30864.</title>
        <authorList>
            <person name="Russ C."/>
            <person name="Cuomo C."/>
            <person name="Burger G."/>
            <person name="Gray M.W."/>
            <person name="Holland P.W.H."/>
            <person name="King N."/>
            <person name="Lang F.B.F."/>
            <person name="Roger A.J."/>
            <person name="Ruiz-Trillo I."/>
            <person name="Young S.K."/>
            <person name="Zeng Q."/>
            <person name="Gargeya S."/>
            <person name="Alvarado L."/>
            <person name="Berlin A."/>
            <person name="Chapman S.B."/>
            <person name="Chen Z."/>
            <person name="Freedman E."/>
            <person name="Gellesch M."/>
            <person name="Goldberg J."/>
            <person name="Griggs A."/>
            <person name="Gujja S."/>
            <person name="Heilman E."/>
            <person name="Heiman D."/>
            <person name="Howarth C."/>
            <person name="Mehta T."/>
            <person name="Neiman D."/>
            <person name="Pearson M."/>
            <person name="Roberts A."/>
            <person name="Saif S."/>
            <person name="Shea T."/>
            <person name="Shenoy N."/>
            <person name="Sisk P."/>
            <person name="Stolte C."/>
            <person name="Sykes S."/>
            <person name="White J."/>
            <person name="Yandava C."/>
            <person name="Haas B."/>
            <person name="Nusbaum C."/>
            <person name="Birren B."/>
        </authorList>
    </citation>
    <scope>NUCLEOTIDE SEQUENCE</scope>
    <source>
        <strain evidence="5">ATCC 30864</strain>
    </source>
</reference>
<organism evidence="4 5">
    <name type="scientific">Capsaspora owczarzaki (strain ATCC 30864)</name>
    <dbReference type="NCBI Taxonomy" id="595528"/>
    <lineage>
        <taxon>Eukaryota</taxon>
        <taxon>Filasterea</taxon>
        <taxon>Capsaspora</taxon>
    </lineage>
</organism>
<dbReference type="CDD" id="cd19941">
    <property type="entry name" value="TIL"/>
    <property type="match status" value="1"/>
</dbReference>
<keyword evidence="2" id="KW-1133">Transmembrane helix</keyword>
<evidence type="ECO:0000313" key="5">
    <source>
        <dbReference type="Proteomes" id="UP000008743"/>
    </source>
</evidence>
<feature type="compositionally biased region" description="Low complexity" evidence="1">
    <location>
        <begin position="697"/>
        <end position="708"/>
    </location>
</feature>
<evidence type="ECO:0000256" key="1">
    <source>
        <dbReference type="SAM" id="MobiDB-lite"/>
    </source>
</evidence>